<evidence type="ECO:0000313" key="2">
    <source>
        <dbReference type="EMBL" id="MBW4464557.1"/>
    </source>
</evidence>
<organism evidence="2 3">
    <name type="scientific">Pegethrix bostrychoides GSE-TBD4-15B</name>
    <dbReference type="NCBI Taxonomy" id="2839662"/>
    <lineage>
        <taxon>Bacteria</taxon>
        <taxon>Bacillati</taxon>
        <taxon>Cyanobacteriota</taxon>
        <taxon>Cyanophyceae</taxon>
        <taxon>Oculatellales</taxon>
        <taxon>Oculatellaceae</taxon>
        <taxon>Pegethrix</taxon>
    </lineage>
</organism>
<sequence length="175" mass="18828">MSSTHIPKSILLVDLLGGIGDLVIALTAIHTVARAYPRARLIVLTFAPGAQLLDADPAISAVLLAFSGQKRQCVEQVLAAGAFDLIISDTSYDGIAELIHAATPPRAITARAQPADPDLENLALLRLVAPRNPEELTAQLRQSLEQLGQDSIGSQLRQLTWAEIADLHLQVYQRI</sequence>
<keyword evidence="1" id="KW-0472">Membrane</keyword>
<reference evidence="2" key="1">
    <citation type="submission" date="2021-05" db="EMBL/GenBank/DDBJ databases">
        <authorList>
            <person name="Pietrasiak N."/>
            <person name="Ward R."/>
            <person name="Stajich J.E."/>
            <person name="Kurbessoian T."/>
        </authorList>
    </citation>
    <scope>NUCLEOTIDE SEQUENCE</scope>
    <source>
        <strain evidence="2">GSE-TBD4-15B</strain>
    </source>
</reference>
<proteinExistence type="predicted"/>
<comment type="caution">
    <text evidence="2">The sequence shown here is derived from an EMBL/GenBank/DDBJ whole genome shotgun (WGS) entry which is preliminary data.</text>
</comment>
<evidence type="ECO:0000256" key="1">
    <source>
        <dbReference type="SAM" id="Phobius"/>
    </source>
</evidence>
<evidence type="ECO:0000313" key="3">
    <source>
        <dbReference type="Proteomes" id="UP000707356"/>
    </source>
</evidence>
<name>A0A951P7P5_9CYAN</name>
<reference evidence="2" key="2">
    <citation type="journal article" date="2022" name="Microbiol. Resour. Announc.">
        <title>Metagenome Sequencing to Explore Phylogenomics of Terrestrial Cyanobacteria.</title>
        <authorList>
            <person name="Ward R.D."/>
            <person name="Stajich J.E."/>
            <person name="Johansen J.R."/>
            <person name="Huntemann M."/>
            <person name="Clum A."/>
            <person name="Foster B."/>
            <person name="Foster B."/>
            <person name="Roux S."/>
            <person name="Palaniappan K."/>
            <person name="Varghese N."/>
            <person name="Mukherjee S."/>
            <person name="Reddy T.B.K."/>
            <person name="Daum C."/>
            <person name="Copeland A."/>
            <person name="Chen I.A."/>
            <person name="Ivanova N.N."/>
            <person name="Kyrpides N.C."/>
            <person name="Shapiro N."/>
            <person name="Eloe-Fadrosh E.A."/>
            <person name="Pietrasiak N."/>
        </authorList>
    </citation>
    <scope>NUCLEOTIDE SEQUENCE</scope>
    <source>
        <strain evidence="2">GSE-TBD4-15B</strain>
    </source>
</reference>
<dbReference type="Gene3D" id="3.40.50.2000">
    <property type="entry name" value="Glycogen Phosphorylase B"/>
    <property type="match status" value="1"/>
</dbReference>
<dbReference type="SUPFAM" id="SSF53756">
    <property type="entry name" value="UDP-Glycosyltransferase/glycogen phosphorylase"/>
    <property type="match status" value="1"/>
</dbReference>
<dbReference type="AlphaFoldDB" id="A0A951P7P5"/>
<feature type="transmembrane region" description="Helical" evidence="1">
    <location>
        <begin position="12"/>
        <end position="33"/>
    </location>
</feature>
<keyword evidence="1" id="KW-1133">Transmembrane helix</keyword>
<gene>
    <name evidence="2" type="ORF">KME07_03830</name>
</gene>
<dbReference type="EMBL" id="JAHHHV010000015">
    <property type="protein sequence ID" value="MBW4464557.1"/>
    <property type="molecule type" value="Genomic_DNA"/>
</dbReference>
<accession>A0A951P7P5</accession>
<dbReference type="Proteomes" id="UP000707356">
    <property type="component" value="Unassembled WGS sequence"/>
</dbReference>
<protein>
    <submittedName>
        <fullName evidence="2">Uncharacterized protein</fullName>
    </submittedName>
</protein>
<keyword evidence="1" id="KW-0812">Transmembrane</keyword>